<sequence length="219" mass="25551">MSVLSLCSSQNHQTTLPKKRKRTNPVGITRQFEKLTITTLPSDNHLREAVKLPPGEDKNEWLAINTVDLYNQINMLYATLEEFCTATTCPIMNAGSRYEYRWADGVTIKKPTVVSAPEYIENLMNWIEIQIDDETIFPQKTGESFPPNFEDYVKRIFTRLFRVYAHMYHSHFQKIVDLEVEDHLNTCFKNFVLFVSEYKLVDESELCPLKDLVEHVLKP</sequence>
<dbReference type="InterPro" id="IPR036703">
    <property type="entry name" value="MOB_kinase_act_sf"/>
</dbReference>
<dbReference type="Proteomes" id="UP000029120">
    <property type="component" value="Chromosome 8"/>
</dbReference>
<evidence type="ECO:0000313" key="3">
    <source>
        <dbReference type="Proteomes" id="UP000029120"/>
    </source>
</evidence>
<reference evidence="3" key="1">
    <citation type="journal article" date="2015" name="Nat. Plants">
        <title>Genome expansion of Arabis alpina linked with retrotransposition and reduced symmetric DNA methylation.</title>
        <authorList>
            <person name="Willing E.M."/>
            <person name="Rawat V."/>
            <person name="Mandakova T."/>
            <person name="Maumus F."/>
            <person name="James G.V."/>
            <person name="Nordstroem K.J."/>
            <person name="Becker C."/>
            <person name="Warthmann N."/>
            <person name="Chica C."/>
            <person name="Szarzynska B."/>
            <person name="Zytnicki M."/>
            <person name="Albani M.C."/>
            <person name="Kiefer C."/>
            <person name="Bergonzi S."/>
            <person name="Castaings L."/>
            <person name="Mateos J.L."/>
            <person name="Berns M.C."/>
            <person name="Bujdoso N."/>
            <person name="Piofczyk T."/>
            <person name="de Lorenzo L."/>
            <person name="Barrero-Sicilia C."/>
            <person name="Mateos I."/>
            <person name="Piednoel M."/>
            <person name="Hagmann J."/>
            <person name="Chen-Min-Tao R."/>
            <person name="Iglesias-Fernandez R."/>
            <person name="Schuster S.C."/>
            <person name="Alonso-Blanco C."/>
            <person name="Roudier F."/>
            <person name="Carbonero P."/>
            <person name="Paz-Ares J."/>
            <person name="Davis S.J."/>
            <person name="Pecinka A."/>
            <person name="Quesneville H."/>
            <person name="Colot V."/>
            <person name="Lysak M.A."/>
            <person name="Weigel D."/>
            <person name="Coupland G."/>
            <person name="Schneeberger K."/>
        </authorList>
    </citation>
    <scope>NUCLEOTIDE SEQUENCE [LARGE SCALE GENOMIC DNA]</scope>
    <source>
        <strain evidence="3">cv. Pajares</strain>
    </source>
</reference>
<protein>
    <submittedName>
        <fullName evidence="2">Uncharacterized protein</fullName>
    </submittedName>
</protein>
<accession>A0A087G8S8</accession>
<evidence type="ECO:0000313" key="2">
    <source>
        <dbReference type="EMBL" id="KFK26280.1"/>
    </source>
</evidence>
<dbReference type="Gramene" id="KFK26280">
    <property type="protein sequence ID" value="KFK26280"/>
    <property type="gene ID" value="AALP_AA8G226600"/>
</dbReference>
<feature type="region of interest" description="Disordered" evidence="1">
    <location>
        <begin position="1"/>
        <end position="23"/>
    </location>
</feature>
<organism evidence="2 3">
    <name type="scientific">Arabis alpina</name>
    <name type="common">Alpine rock-cress</name>
    <dbReference type="NCBI Taxonomy" id="50452"/>
    <lineage>
        <taxon>Eukaryota</taxon>
        <taxon>Viridiplantae</taxon>
        <taxon>Streptophyta</taxon>
        <taxon>Embryophyta</taxon>
        <taxon>Tracheophyta</taxon>
        <taxon>Spermatophyta</taxon>
        <taxon>Magnoliopsida</taxon>
        <taxon>eudicotyledons</taxon>
        <taxon>Gunneridae</taxon>
        <taxon>Pentapetalae</taxon>
        <taxon>rosids</taxon>
        <taxon>malvids</taxon>
        <taxon>Brassicales</taxon>
        <taxon>Brassicaceae</taxon>
        <taxon>Arabideae</taxon>
        <taxon>Arabis</taxon>
    </lineage>
</organism>
<dbReference type="OrthoDB" id="8170117at2759"/>
<dbReference type="SMART" id="SM01388">
    <property type="entry name" value="Mob1_phocein"/>
    <property type="match status" value="1"/>
</dbReference>
<dbReference type="AlphaFoldDB" id="A0A087G8S8"/>
<dbReference type="Pfam" id="PF03637">
    <property type="entry name" value="Mob1_phocein"/>
    <property type="match status" value="1"/>
</dbReference>
<dbReference type="OMA" id="CEHRWAD"/>
<evidence type="ECO:0000256" key="1">
    <source>
        <dbReference type="SAM" id="MobiDB-lite"/>
    </source>
</evidence>
<feature type="compositionally biased region" description="Polar residues" evidence="1">
    <location>
        <begin position="1"/>
        <end position="16"/>
    </location>
</feature>
<gene>
    <name evidence="2" type="ordered locus">AALP_Aa8g226600</name>
</gene>
<dbReference type="SUPFAM" id="SSF101152">
    <property type="entry name" value="Mob1/phocein"/>
    <property type="match status" value="1"/>
</dbReference>
<dbReference type="Gene3D" id="1.20.140.30">
    <property type="entry name" value="MOB kinase activator"/>
    <property type="match status" value="1"/>
</dbReference>
<keyword evidence="3" id="KW-1185">Reference proteome</keyword>
<dbReference type="EMBL" id="CM002876">
    <property type="protein sequence ID" value="KFK26280.1"/>
    <property type="molecule type" value="Genomic_DNA"/>
</dbReference>
<name>A0A087G8S8_ARAAL</name>
<dbReference type="InterPro" id="IPR005301">
    <property type="entry name" value="MOB_kinase_act_fam"/>
</dbReference>
<dbReference type="eggNOG" id="KOG0440">
    <property type="taxonomic scope" value="Eukaryota"/>
</dbReference>
<dbReference type="PANTHER" id="PTHR22599">
    <property type="entry name" value="MPS ONE BINDER KINASE ACTIVATOR-LIKE MOB"/>
    <property type="match status" value="1"/>
</dbReference>
<proteinExistence type="predicted"/>